<evidence type="ECO:0000256" key="4">
    <source>
        <dbReference type="PROSITE-ProRule" id="PRU00091"/>
    </source>
</evidence>
<dbReference type="VEuPathDB" id="FungiDB:H310_04775"/>
<feature type="compositionally biased region" description="Basic and acidic residues" evidence="5">
    <location>
        <begin position="170"/>
        <end position="185"/>
    </location>
</feature>
<dbReference type="InterPro" id="IPR000306">
    <property type="entry name" value="Znf_FYVE"/>
</dbReference>
<feature type="region of interest" description="Disordered" evidence="5">
    <location>
        <begin position="908"/>
        <end position="972"/>
    </location>
</feature>
<feature type="compositionally biased region" description="Polar residues" evidence="5">
    <location>
        <begin position="1140"/>
        <end position="1159"/>
    </location>
</feature>
<keyword evidence="2 4" id="KW-0863">Zinc-finger</keyword>
<feature type="region of interest" description="Disordered" evidence="5">
    <location>
        <begin position="129"/>
        <end position="226"/>
    </location>
</feature>
<feature type="region of interest" description="Disordered" evidence="5">
    <location>
        <begin position="393"/>
        <end position="436"/>
    </location>
</feature>
<dbReference type="GO" id="GO:0008270">
    <property type="term" value="F:zinc ion binding"/>
    <property type="evidence" value="ECO:0007669"/>
    <property type="project" value="UniProtKB-KW"/>
</dbReference>
<dbReference type="Pfam" id="PF01363">
    <property type="entry name" value="FYVE"/>
    <property type="match status" value="1"/>
</dbReference>
<dbReference type="OrthoDB" id="79940at2759"/>
<keyword evidence="3" id="KW-0862">Zinc</keyword>
<feature type="region of interest" description="Disordered" evidence="5">
    <location>
        <begin position="1"/>
        <end position="60"/>
    </location>
</feature>
<feature type="compositionally biased region" description="Low complexity" evidence="5">
    <location>
        <begin position="599"/>
        <end position="612"/>
    </location>
</feature>
<feature type="compositionally biased region" description="Polar residues" evidence="5">
    <location>
        <begin position="649"/>
        <end position="665"/>
    </location>
</feature>
<protein>
    <recommendedName>
        <fullName evidence="6">FYVE-type domain-containing protein</fullName>
    </recommendedName>
</protein>
<accession>A0A024UA24</accession>
<dbReference type="InterPro" id="IPR052113">
    <property type="entry name" value="FYVE-type_Zinc_Finger"/>
</dbReference>
<feature type="compositionally biased region" description="Polar residues" evidence="5">
    <location>
        <begin position="404"/>
        <end position="416"/>
    </location>
</feature>
<evidence type="ECO:0000256" key="1">
    <source>
        <dbReference type="ARBA" id="ARBA00022723"/>
    </source>
</evidence>
<dbReference type="Gene3D" id="3.30.40.10">
    <property type="entry name" value="Zinc/RING finger domain, C3HC4 (zinc finger)"/>
    <property type="match status" value="1"/>
</dbReference>
<feature type="compositionally biased region" description="Polar residues" evidence="5">
    <location>
        <begin position="129"/>
        <end position="138"/>
    </location>
</feature>
<proteinExistence type="predicted"/>
<keyword evidence="1" id="KW-0479">Metal-binding</keyword>
<evidence type="ECO:0000256" key="5">
    <source>
        <dbReference type="SAM" id="MobiDB-lite"/>
    </source>
</evidence>
<feature type="region of interest" description="Disordered" evidence="5">
    <location>
        <begin position="1431"/>
        <end position="1456"/>
    </location>
</feature>
<feature type="region of interest" description="Disordered" evidence="5">
    <location>
        <begin position="748"/>
        <end position="789"/>
    </location>
</feature>
<dbReference type="STRING" id="157072.A0A024UA24"/>
<evidence type="ECO:0000256" key="3">
    <source>
        <dbReference type="ARBA" id="ARBA00022833"/>
    </source>
</evidence>
<organism evidence="7">
    <name type="scientific">Aphanomyces invadans</name>
    <dbReference type="NCBI Taxonomy" id="157072"/>
    <lineage>
        <taxon>Eukaryota</taxon>
        <taxon>Sar</taxon>
        <taxon>Stramenopiles</taxon>
        <taxon>Oomycota</taxon>
        <taxon>Saprolegniomycetes</taxon>
        <taxon>Saprolegniales</taxon>
        <taxon>Verrucalvaceae</taxon>
        <taxon>Aphanomyces</taxon>
    </lineage>
</organism>
<feature type="compositionally biased region" description="Basic and acidic residues" evidence="5">
    <location>
        <begin position="921"/>
        <end position="936"/>
    </location>
</feature>
<feature type="compositionally biased region" description="Low complexity" evidence="5">
    <location>
        <begin position="562"/>
        <end position="573"/>
    </location>
</feature>
<feature type="compositionally biased region" description="Polar residues" evidence="5">
    <location>
        <begin position="574"/>
        <end position="586"/>
    </location>
</feature>
<feature type="compositionally biased region" description="Basic and acidic residues" evidence="5">
    <location>
        <begin position="842"/>
        <end position="867"/>
    </location>
</feature>
<feature type="region of interest" description="Disordered" evidence="5">
    <location>
        <begin position="805"/>
        <end position="896"/>
    </location>
</feature>
<evidence type="ECO:0000313" key="7">
    <source>
        <dbReference type="EMBL" id="ETW03266.1"/>
    </source>
</evidence>
<dbReference type="PROSITE" id="PS50178">
    <property type="entry name" value="ZF_FYVE"/>
    <property type="match status" value="1"/>
</dbReference>
<feature type="compositionally biased region" description="Low complexity" evidence="5">
    <location>
        <begin position="153"/>
        <end position="169"/>
    </location>
</feature>
<dbReference type="GeneID" id="20081825"/>
<feature type="domain" description="FYVE-type" evidence="6">
    <location>
        <begin position="66"/>
        <end position="123"/>
    </location>
</feature>
<feature type="region of interest" description="Disordered" evidence="5">
    <location>
        <begin position="993"/>
        <end position="1040"/>
    </location>
</feature>
<name>A0A024UA24_9STRA</name>
<feature type="compositionally biased region" description="Basic residues" evidence="5">
    <location>
        <begin position="832"/>
        <end position="841"/>
    </location>
</feature>
<dbReference type="RefSeq" id="XP_008867495.1">
    <property type="nucleotide sequence ID" value="XM_008869273.1"/>
</dbReference>
<dbReference type="PANTHER" id="PTHR39490">
    <property type="entry name" value="ARRESTIN DOMAIN-CONTAINING PROTEIN D"/>
    <property type="match status" value="1"/>
</dbReference>
<dbReference type="SUPFAM" id="SSF57903">
    <property type="entry name" value="FYVE/PHD zinc finger"/>
    <property type="match status" value="1"/>
</dbReference>
<dbReference type="SMART" id="SM00064">
    <property type="entry name" value="FYVE"/>
    <property type="match status" value="1"/>
</dbReference>
<dbReference type="InterPro" id="IPR013083">
    <property type="entry name" value="Znf_RING/FYVE/PHD"/>
</dbReference>
<gene>
    <name evidence="7" type="ORF">H310_04775</name>
</gene>
<evidence type="ECO:0000259" key="6">
    <source>
        <dbReference type="PROSITE" id="PS50178"/>
    </source>
</evidence>
<evidence type="ECO:0000256" key="2">
    <source>
        <dbReference type="ARBA" id="ARBA00022771"/>
    </source>
</evidence>
<dbReference type="InterPro" id="IPR017455">
    <property type="entry name" value="Znf_FYVE-rel"/>
</dbReference>
<feature type="region of interest" description="Disordered" evidence="5">
    <location>
        <begin position="558"/>
        <end position="624"/>
    </location>
</feature>
<feature type="region of interest" description="Disordered" evidence="5">
    <location>
        <begin position="1095"/>
        <end position="1222"/>
    </location>
</feature>
<reference evidence="7" key="1">
    <citation type="submission" date="2013-12" db="EMBL/GenBank/DDBJ databases">
        <title>The Genome Sequence of Aphanomyces invadans NJM9701.</title>
        <authorList>
            <consortium name="The Broad Institute Genomics Platform"/>
            <person name="Russ C."/>
            <person name="Tyler B."/>
            <person name="van West P."/>
            <person name="Dieguez-Uribeondo J."/>
            <person name="Young S.K."/>
            <person name="Zeng Q."/>
            <person name="Gargeya S."/>
            <person name="Fitzgerald M."/>
            <person name="Abouelleil A."/>
            <person name="Alvarado L."/>
            <person name="Chapman S.B."/>
            <person name="Gainer-Dewar J."/>
            <person name="Goldberg J."/>
            <person name="Griggs A."/>
            <person name="Gujja S."/>
            <person name="Hansen M."/>
            <person name="Howarth C."/>
            <person name="Imamovic A."/>
            <person name="Ireland A."/>
            <person name="Larimer J."/>
            <person name="McCowan C."/>
            <person name="Murphy C."/>
            <person name="Pearson M."/>
            <person name="Poon T.W."/>
            <person name="Priest M."/>
            <person name="Roberts A."/>
            <person name="Saif S."/>
            <person name="Shea T."/>
            <person name="Sykes S."/>
            <person name="Wortman J."/>
            <person name="Nusbaum C."/>
            <person name="Birren B."/>
        </authorList>
    </citation>
    <scope>NUCLEOTIDE SEQUENCE [LARGE SCALE GENOMIC DNA]</scope>
    <source>
        <strain evidence="7">NJM9701</strain>
    </source>
</reference>
<sequence length="1529" mass="164065">MSSGSDEFDDHYTTSRRAKRAPLTKATADSTPSAIPAPNDKRSSNKAKSPKRSKQEADSGVTWVRDDEAHACYVCDVTFSLIKRRHHCRRCGNVICSGCSHFAPATNPSKPMRVCTTCNNALSIRSGVTASTPASQPITGAMSSSKSSKKSKPSSAMAVSPPSHAAPAHRLNDHIDSWFMDDDKGSPPTSSMGMPRPASKVPAPNPSGWASVGPRNGNRKANVASAPKTQRLADLVFDDMLLVGSDEDLSPFSKPAARPSTNPRAFHSTVFTNSAHVDQHLRMYNNEIDMSDEFEAEAAPLSRPSHRPPFPTTYAITDVEGSRLSDAFLTSDFNRSSVVVNAVNTPHMASNESSVSYAGSSEFASVPAQVSPAAAQERQSGGGFAATIRRIFGGKGLHSPPKQPATTRNATISPDQPSIEPVATAGPPRDVSSASSSNAWANARPLSTCAPRPFTHASIPSSTTIPRLDPTLPHFDRFKHNDGAMGGSDYDARDELFEPAARTALWIRGGTDECRNTSENHAQPTDRFNHLPRDMIQTTTAPSRRDTFDDVFEGPREVVKTAAQQPQQHSQAANSTLTSSNIVDSTTKTRRDTFDDLLASPPSSGKPGSADPMRQAGWANPYGNFGSSRPGQLLVDRFSTQPVSTGVKSGWSQLAQTSAPTNSRPSDGDIFGATVSSKEYEYDPVTGTYVVALGRSLGAFASIPSGAVSSAPREHGGGGVDSQSLIVDKLTSLESELAELKLLLRERRARSPRHSTAASIFDDDDKVPNERMRRPHKQPSRAAGRNAVQRKDSFADLFESEAAKLDSLYGNDADDMPTEDERPNEEQEPSGGRRKTRKSARHRVEGDHPLPKAHMDKLFASDEERQKVVHGQRTSRLAAAKSSKKTAKTNSDNIDALFQDTAKLDNLYGGSEIEGSDMEGDNTRSETKRKLAKVPDGDAALMAPGMSEQGQTSPRPRHVVNMDDPFASDHEDIDHEDALPSLKTVVQRRKFVSASAHVSGREDCEVGPDGVETEPTATNVSMSKRRSRHASGMSKANTSKAVDVIDALFEDESMDLLRPPRTSSNAEPLTRLAGHNSPKFDNLFESGGVLRAEECEVDQSDSRDKGAVPFDTKSQRTAEVVKAQPQIDAGHGSEPDESMAATSASASFPQSQRTASSTEGDMLSGPEPPQSSHFARVSSADDELPSLKHRTSSPVDSVLPSRWKAPTADMNGFSLCRPPTTPSGDVEGDIGDGPSHGVHDDAPKVTQEQAVLSMTPAMPVDGFEMDLFGTGSAAPTSAFEPIRVNNPPAVVNEKLFSEDEFGPSTQDAAATTSATVQDPVDALSRELSNGQGLLRKELFEVPTPSAVLHQETPPEILTLAATSPSLLATPGQAHVLDKIADAIESRATTVPAANLDQLYNTEADVEIGDDVVDLNLVDAADEDDLFAFKPSKRRNNKAAPSPVAKQRQKAPVEGTIKLGQPSVASIVPEMITSAGPLEPVGNDATWLALQEEEKQRKQNALRRQRQLQKQKATSKGAKKSSKKKPDAQP</sequence>
<feature type="region of interest" description="Disordered" evidence="5">
    <location>
        <begin position="1489"/>
        <end position="1529"/>
    </location>
</feature>
<feature type="region of interest" description="Disordered" evidence="5">
    <location>
        <begin position="649"/>
        <end position="668"/>
    </location>
</feature>
<dbReference type="PANTHER" id="PTHR39490:SF8">
    <property type="entry name" value="ZINC FINGER FYVE DOMAIN-CONTAINING PROTEIN 21"/>
    <property type="match status" value="1"/>
</dbReference>
<feature type="region of interest" description="Disordered" evidence="5">
    <location>
        <begin position="1052"/>
        <end position="1083"/>
    </location>
</feature>
<dbReference type="InterPro" id="IPR011011">
    <property type="entry name" value="Znf_FYVE_PHD"/>
</dbReference>
<dbReference type="EMBL" id="KI913959">
    <property type="protein sequence ID" value="ETW03266.1"/>
    <property type="molecule type" value="Genomic_DNA"/>
</dbReference>
<feature type="compositionally biased region" description="Basic residues" evidence="5">
    <location>
        <begin position="1497"/>
        <end position="1508"/>
    </location>
</feature>